<dbReference type="GO" id="GO:0005886">
    <property type="term" value="C:plasma membrane"/>
    <property type="evidence" value="ECO:0007669"/>
    <property type="project" value="UniProtKB-SubCell"/>
</dbReference>
<feature type="compositionally biased region" description="Low complexity" evidence="6">
    <location>
        <begin position="165"/>
        <end position="177"/>
    </location>
</feature>
<dbReference type="InterPro" id="IPR018929">
    <property type="entry name" value="DUF2510"/>
</dbReference>
<keyword evidence="3 7" id="KW-0812">Transmembrane</keyword>
<dbReference type="InterPro" id="IPR010432">
    <property type="entry name" value="RDD"/>
</dbReference>
<proteinExistence type="predicted"/>
<name>A0A927EWH5_9ACTN</name>
<evidence type="ECO:0000256" key="3">
    <source>
        <dbReference type="ARBA" id="ARBA00022692"/>
    </source>
</evidence>
<keyword evidence="11" id="KW-1185">Reference proteome</keyword>
<feature type="compositionally biased region" description="Pro residues" evidence="6">
    <location>
        <begin position="248"/>
        <end position="285"/>
    </location>
</feature>
<dbReference type="Pfam" id="PF06271">
    <property type="entry name" value="RDD"/>
    <property type="match status" value="1"/>
</dbReference>
<evidence type="ECO:0000259" key="8">
    <source>
        <dbReference type="Pfam" id="PF06271"/>
    </source>
</evidence>
<protein>
    <submittedName>
        <fullName evidence="10">RDD family protein</fullName>
    </submittedName>
</protein>
<sequence length="502" mass="50802">MSAPPSASANGSTPAGYYPDPSIPGYVRYWDGVAWVPGTSRPAPRAGDPSAPPPAGSGTAAPLPGGAPTAPPPAPAVPQDAVPGPREETGPVFLDETPEPASVSEPGPAPAWRADASRQAGFGADPERVSWGAGSPDAADAADAPDPAGPAERAASVERPAPTGDPQAPADARPAAGTSGGSAAGPPVADPRGGWLRPEPAAPVREDPPSTAPPEARPTPTSRSDATFTLRAARPDSPPHPGAEAPAPTGPSAPAPVAPSAPAPSAPAPAAPAPAPAPAPEPVRQPPAGQEQSGGWAQQVRELARPEEAKGGAGPVTPWRPPVSDPFLRAAQEQARPAPFGRRLAARLLDTLVQGAVAGAVAAPFVPKALDHWRAQVDAAEQAGVTREIWLIDGTTGGYLAVVVGAFLLFGLLYEALPTARWGRTLGKKVCGVQVLRMAEQTPPGFGAAAVRWLLHGVLALVALGLLNVAWSLFDRPWRQCWHDKAAGTFVGRPTAGGVRLG</sequence>
<organism evidence="10 11">
    <name type="scientific">Streptomyces chumphonensis</name>
    <dbReference type="NCBI Taxonomy" id="1214925"/>
    <lineage>
        <taxon>Bacteria</taxon>
        <taxon>Bacillati</taxon>
        <taxon>Actinomycetota</taxon>
        <taxon>Actinomycetes</taxon>
        <taxon>Kitasatosporales</taxon>
        <taxon>Streptomycetaceae</taxon>
        <taxon>Streptomyces</taxon>
    </lineage>
</organism>
<reference evidence="10" key="1">
    <citation type="submission" date="2020-09" db="EMBL/GenBank/DDBJ databases">
        <title>Secondary metabolite and genome analysis of marine Streptomyces chumphonensis KK1-2T.</title>
        <authorList>
            <person name="Phongsopitanun W."/>
            <person name="Kanchanasin P."/>
            <person name="Pittayakhajonwut P."/>
            <person name="Suwanborirux K."/>
            <person name="Tanasupawat S."/>
        </authorList>
    </citation>
    <scope>NUCLEOTIDE SEQUENCE</scope>
    <source>
        <strain evidence="10">KK1-2</strain>
    </source>
</reference>
<feature type="region of interest" description="Disordered" evidence="6">
    <location>
        <begin position="35"/>
        <end position="324"/>
    </location>
</feature>
<evidence type="ECO:0000256" key="6">
    <source>
        <dbReference type="SAM" id="MobiDB-lite"/>
    </source>
</evidence>
<evidence type="ECO:0000313" key="11">
    <source>
        <dbReference type="Proteomes" id="UP000632289"/>
    </source>
</evidence>
<evidence type="ECO:0000313" key="10">
    <source>
        <dbReference type="EMBL" id="MBD3930918.1"/>
    </source>
</evidence>
<feature type="compositionally biased region" description="Low complexity" evidence="6">
    <location>
        <begin position="132"/>
        <end position="154"/>
    </location>
</feature>
<dbReference type="Pfam" id="PF10708">
    <property type="entry name" value="DUF2510"/>
    <property type="match status" value="1"/>
</dbReference>
<feature type="compositionally biased region" description="Polar residues" evidence="6">
    <location>
        <begin position="1"/>
        <end position="13"/>
    </location>
</feature>
<dbReference type="PANTHER" id="PTHR36115:SF4">
    <property type="entry name" value="MEMBRANE PROTEIN"/>
    <property type="match status" value="1"/>
</dbReference>
<comment type="subcellular location">
    <subcellularLocation>
        <location evidence="1">Cell membrane</location>
        <topology evidence="1">Multi-pass membrane protein</topology>
    </subcellularLocation>
</comment>
<keyword evidence="5 7" id="KW-0472">Membrane</keyword>
<keyword evidence="4 7" id="KW-1133">Transmembrane helix</keyword>
<evidence type="ECO:0000256" key="4">
    <source>
        <dbReference type="ARBA" id="ARBA00022989"/>
    </source>
</evidence>
<dbReference type="RefSeq" id="WP_191208134.1">
    <property type="nucleotide sequence ID" value="NZ_BAABKL010000039.1"/>
</dbReference>
<feature type="transmembrane region" description="Helical" evidence="7">
    <location>
        <begin position="453"/>
        <end position="474"/>
    </location>
</feature>
<evidence type="ECO:0000259" key="9">
    <source>
        <dbReference type="Pfam" id="PF10708"/>
    </source>
</evidence>
<feature type="transmembrane region" description="Helical" evidence="7">
    <location>
        <begin position="397"/>
        <end position="417"/>
    </location>
</feature>
<dbReference type="InterPro" id="IPR051791">
    <property type="entry name" value="Pra-immunoreactive"/>
</dbReference>
<dbReference type="Proteomes" id="UP000632289">
    <property type="component" value="Unassembled WGS sequence"/>
</dbReference>
<feature type="domain" description="RDD" evidence="8">
    <location>
        <begin position="338"/>
        <end position="488"/>
    </location>
</feature>
<comment type="caution">
    <text evidence="10">The sequence shown here is derived from an EMBL/GenBank/DDBJ whole genome shotgun (WGS) entry which is preliminary data.</text>
</comment>
<evidence type="ECO:0000256" key="2">
    <source>
        <dbReference type="ARBA" id="ARBA00022475"/>
    </source>
</evidence>
<evidence type="ECO:0000256" key="5">
    <source>
        <dbReference type="ARBA" id="ARBA00023136"/>
    </source>
</evidence>
<gene>
    <name evidence="10" type="ORF">IF129_04990</name>
</gene>
<evidence type="ECO:0000256" key="1">
    <source>
        <dbReference type="ARBA" id="ARBA00004651"/>
    </source>
</evidence>
<accession>A0A927EWH5</accession>
<dbReference type="AlphaFoldDB" id="A0A927EWH5"/>
<feature type="compositionally biased region" description="Low complexity" evidence="6">
    <location>
        <begin position="56"/>
        <end position="68"/>
    </location>
</feature>
<keyword evidence="2" id="KW-1003">Cell membrane</keyword>
<evidence type="ECO:0000256" key="7">
    <source>
        <dbReference type="SAM" id="Phobius"/>
    </source>
</evidence>
<feature type="region of interest" description="Disordered" evidence="6">
    <location>
        <begin position="1"/>
        <end position="21"/>
    </location>
</feature>
<feature type="domain" description="DUF2510" evidence="9">
    <location>
        <begin position="15"/>
        <end position="46"/>
    </location>
</feature>
<dbReference type="PANTHER" id="PTHR36115">
    <property type="entry name" value="PROLINE-RICH ANTIGEN HOMOLOG-RELATED"/>
    <property type="match status" value="1"/>
</dbReference>
<dbReference type="EMBL" id="JACXYU010000001">
    <property type="protein sequence ID" value="MBD3930918.1"/>
    <property type="molecule type" value="Genomic_DNA"/>
</dbReference>